<organism evidence="3">
    <name type="scientific">Timema californicum</name>
    <name type="common">California timema</name>
    <name type="synonym">Walking stick</name>
    <dbReference type="NCBI Taxonomy" id="61474"/>
    <lineage>
        <taxon>Eukaryota</taxon>
        <taxon>Metazoa</taxon>
        <taxon>Ecdysozoa</taxon>
        <taxon>Arthropoda</taxon>
        <taxon>Hexapoda</taxon>
        <taxon>Insecta</taxon>
        <taxon>Pterygota</taxon>
        <taxon>Neoptera</taxon>
        <taxon>Polyneoptera</taxon>
        <taxon>Phasmatodea</taxon>
        <taxon>Timematodea</taxon>
        <taxon>Timematoidea</taxon>
        <taxon>Timematidae</taxon>
        <taxon>Timema</taxon>
    </lineage>
</organism>
<feature type="region of interest" description="Disordered" evidence="2">
    <location>
        <begin position="575"/>
        <end position="603"/>
    </location>
</feature>
<evidence type="ECO:0000313" key="3">
    <source>
        <dbReference type="EMBL" id="CAD7576823.1"/>
    </source>
</evidence>
<comment type="similarity">
    <text evidence="1">Belongs to the constitutive coactivator of PPAR-gamma family.</text>
</comment>
<dbReference type="CDD" id="cd18672">
    <property type="entry name" value="PIN_FAM120B-like"/>
    <property type="match status" value="1"/>
</dbReference>
<proteinExistence type="inferred from homology"/>
<dbReference type="InterPro" id="IPR029060">
    <property type="entry name" value="PIN-like_dom_sf"/>
</dbReference>
<reference evidence="3" key="1">
    <citation type="submission" date="2020-11" db="EMBL/GenBank/DDBJ databases">
        <authorList>
            <person name="Tran Van P."/>
        </authorList>
    </citation>
    <scope>NUCLEOTIDE SEQUENCE</scope>
</reference>
<feature type="compositionally biased region" description="Polar residues" evidence="2">
    <location>
        <begin position="580"/>
        <end position="589"/>
    </location>
</feature>
<dbReference type="InterPro" id="IPR026784">
    <property type="entry name" value="Coact_PPARg"/>
</dbReference>
<protein>
    <submittedName>
        <fullName evidence="3">(California timema) hypothetical protein</fullName>
    </submittedName>
</protein>
<dbReference type="PANTHER" id="PTHR15976:SF16">
    <property type="entry name" value="ASTEROID DOMAIN-CONTAINING PROTEIN"/>
    <property type="match status" value="1"/>
</dbReference>
<accession>A0A7R9PB77</accession>
<gene>
    <name evidence="3" type="ORF">TCMB3V08_LOCUS9384</name>
</gene>
<dbReference type="EMBL" id="OE184726">
    <property type="protein sequence ID" value="CAD7576823.1"/>
    <property type="molecule type" value="Genomic_DNA"/>
</dbReference>
<name>A0A7R9PB77_TIMCA</name>
<dbReference type="Gene3D" id="3.40.50.1010">
    <property type="entry name" value="5'-nuclease"/>
    <property type="match status" value="1"/>
</dbReference>
<evidence type="ECO:0000256" key="2">
    <source>
        <dbReference type="SAM" id="MobiDB-lite"/>
    </source>
</evidence>
<dbReference type="SUPFAM" id="SSF88723">
    <property type="entry name" value="PIN domain-like"/>
    <property type="match status" value="1"/>
</dbReference>
<evidence type="ECO:0000256" key="1">
    <source>
        <dbReference type="ARBA" id="ARBA00009495"/>
    </source>
</evidence>
<dbReference type="AlphaFoldDB" id="A0A7R9PB77"/>
<feature type="region of interest" description="Disordered" evidence="2">
    <location>
        <begin position="1"/>
        <end position="23"/>
    </location>
</feature>
<dbReference type="GO" id="GO:0005634">
    <property type="term" value="C:nucleus"/>
    <property type="evidence" value="ECO:0007669"/>
    <property type="project" value="TreeGrafter"/>
</dbReference>
<dbReference type="PANTHER" id="PTHR15976">
    <property type="entry name" value="CONSTITUTIVE COACTIVATOR OF PEROXISOME PROLIFERATOR-ACTIVATED RECEPTOR GAMMA"/>
    <property type="match status" value="1"/>
</dbReference>
<dbReference type="FunFam" id="3.40.50.1010:FF:000009">
    <property type="entry name" value="Constitutive coactivator of PPAR-gamma-like protein 1"/>
    <property type="match status" value="1"/>
</dbReference>
<sequence length="663" mass="73684">MACRNSSYPEASQAVDHNSPNKSRYATRGAQFVIDSSQFLNMPIRPRNVTFYVVTLSSSPAQVVGDMHVDSSGSSIEGTFDDIISKGAEHMVSKVVSLLVTMASLVPGELDPTCPDVTSVSPKFAPYLTWDTIGDFMGSDHLPISLAIDSQVPDSYKTDPLVRPTCDRLQLGKSFEVKLIVVIIRQFLRKLCLTPSVLYRNSGENVELSRHHAIAAAHREGTMGIQDLQLYLESGQAEGASTAVDLLRIARTVAQKQRRTGKNSHTLRLVVDGECCLDRLYGGYFSDWACGGQWNRMVQFLAVLVQTVQSVNMELAVFFNGCLEQQRMCEWIIAQQRNRQKINQVLKHITNKGTPPPKIWWTSPVCLRTCLRMALRHLGVSVLCTMDDHHQEVIGYCREYGFHGLVADDGEYAVFDPPRYFSSEQLKLTYKLANALVVLSSTAENGEIEVRISGSLETKEYNLTQVAKGLNLSPDRFFVLAALLGNYLLTEQDLNDFYRKLGVTQGHARVPPEVFVKNIATFVKNLSSVDNLDSVATQVFGSVLDKRAPKLKQSVQYYLNGTKDGFLRYRLQATGRHGDSSGQSKQSTNKGKKNEEDLDTSKFASETLESERESLLAYREATAHAPAPQIVIDPPSRVVDIDTRKSNTQDSLSTGNYVNISQC</sequence>